<protein>
    <submittedName>
        <fullName evidence="2">Uncharacterized protein</fullName>
    </submittedName>
</protein>
<proteinExistence type="predicted"/>
<reference evidence="2" key="1">
    <citation type="submission" date="2022-11" db="UniProtKB">
        <authorList>
            <consortium name="WormBaseParasite"/>
        </authorList>
    </citation>
    <scope>IDENTIFICATION</scope>
</reference>
<organism evidence="1 2">
    <name type="scientific">Panagrolaimus superbus</name>
    <dbReference type="NCBI Taxonomy" id="310955"/>
    <lineage>
        <taxon>Eukaryota</taxon>
        <taxon>Metazoa</taxon>
        <taxon>Ecdysozoa</taxon>
        <taxon>Nematoda</taxon>
        <taxon>Chromadorea</taxon>
        <taxon>Rhabditida</taxon>
        <taxon>Tylenchina</taxon>
        <taxon>Panagrolaimomorpha</taxon>
        <taxon>Panagrolaimoidea</taxon>
        <taxon>Panagrolaimidae</taxon>
        <taxon>Panagrolaimus</taxon>
    </lineage>
</organism>
<keyword evidence="1" id="KW-1185">Reference proteome</keyword>
<evidence type="ECO:0000313" key="1">
    <source>
        <dbReference type="Proteomes" id="UP000887577"/>
    </source>
</evidence>
<name>A0A914YX21_9BILA</name>
<dbReference type="Proteomes" id="UP000887577">
    <property type="component" value="Unplaced"/>
</dbReference>
<evidence type="ECO:0000313" key="2">
    <source>
        <dbReference type="WBParaSite" id="PSU_v2.g4198.t1"/>
    </source>
</evidence>
<sequence length="71" mass="8188">MTPKKAPPLVYHSNQIKGLNGVDNIQEKYLYNAAIKMDEQLEYFILPDTDRLKAILHELKKAEQSDKQTSN</sequence>
<dbReference type="AlphaFoldDB" id="A0A914YX21"/>
<accession>A0A914YX21</accession>
<dbReference type="WBParaSite" id="PSU_v2.g4198.t1">
    <property type="protein sequence ID" value="PSU_v2.g4198.t1"/>
    <property type="gene ID" value="PSU_v2.g4198"/>
</dbReference>